<dbReference type="PROSITE" id="PS00122">
    <property type="entry name" value="CARBOXYLESTERASE_B_1"/>
    <property type="match status" value="1"/>
</dbReference>
<evidence type="ECO:0000313" key="5">
    <source>
        <dbReference type="EMBL" id="CEJ81663.1"/>
    </source>
</evidence>
<dbReference type="InterPro" id="IPR029058">
    <property type="entry name" value="AB_hydrolase_fold"/>
</dbReference>
<dbReference type="AlphaFoldDB" id="A0A0A1SMW2"/>
<protein>
    <recommendedName>
        <fullName evidence="3">Carboxylic ester hydrolase</fullName>
        <ecNumber evidence="3">3.1.1.-</ecNumber>
    </recommendedName>
</protein>
<sequence length="565" mass="61004">MVRGLIAIAALAANISSVSATPTVHTSQGRVRGTNCDGSNVHAFYGIPYAQPPVNELRFMPPKVFNQSYTNNELDASQQPPPCIQWDPMFAVTSPTPSEDCLYMDVYMPKQNNSDQKLPVKVFAYGGGNTGGALNYDLYNGCNLAKDAIVVTFNYRLGPLGFLSLNKAGIQGNMAIQDYLMALRWVQSNIEHFGGDRSQVALFGQSAGADDAFVVSTLVESKQLLSSVILQSGGGQDLLSLENAQTAGASYAGALHCAPEDLGCLQSKPVEQLVTALSNTSATWNQNILSGVFAVNMPQKLDLASVVLDGNIVKTEPLLKGPQVPIISGHNADDSTLFVLPYYETGTTPITESNYTDFLAAWGDASAEVKKYYPLSRFNVTGRTQDAVVFAVSHIITAASYTCPSFRMLRAAEAAGTRAYAYIFDTTPSCPWLLMGGQAVPPELLLPYFGASHTAELPYIFGNLDNMPFRQGNCSANAGERQISQTLIAAWTALAATARPSTKAQRWPQFNSCQHRGVYVKENVTLAPLDFSECAFWDEVWVQMGGNRVAAGDSSKCKSCRRHAT</sequence>
<dbReference type="Proteomes" id="UP000039046">
    <property type="component" value="Unassembled WGS sequence"/>
</dbReference>
<keyword evidence="3" id="KW-0732">Signal</keyword>
<evidence type="ECO:0000256" key="3">
    <source>
        <dbReference type="RuleBase" id="RU361235"/>
    </source>
</evidence>
<evidence type="ECO:0000313" key="6">
    <source>
        <dbReference type="Proteomes" id="UP000039046"/>
    </source>
</evidence>
<evidence type="ECO:0000256" key="2">
    <source>
        <dbReference type="ARBA" id="ARBA00022801"/>
    </source>
</evidence>
<dbReference type="EC" id="3.1.1.-" evidence="3"/>
<dbReference type="HOGENOM" id="CLU_006586_16_4_1"/>
<gene>
    <name evidence="5" type="ORF">VHEMI01781</name>
</gene>
<dbReference type="InterPro" id="IPR050309">
    <property type="entry name" value="Type-B_Carboxylest/Lipase"/>
</dbReference>
<dbReference type="EMBL" id="CDHN01000001">
    <property type="protein sequence ID" value="CEJ81663.1"/>
    <property type="molecule type" value="Genomic_DNA"/>
</dbReference>
<proteinExistence type="inferred from homology"/>
<feature type="domain" description="Carboxylesterase type B" evidence="4">
    <location>
        <begin position="21"/>
        <end position="525"/>
    </location>
</feature>
<dbReference type="ESTHER" id="9hypo-a0a0a1smw2">
    <property type="family name" value="Fungal_carboxylesterase_lipase"/>
</dbReference>
<reference evidence="5 6" key="1">
    <citation type="journal article" date="2015" name="Genome Announc.">
        <title>Draft Genome Sequence and Gene Annotation of the Entomopathogenic Fungus Verticillium hemipterigenum.</title>
        <authorList>
            <person name="Horn F."/>
            <person name="Habel A."/>
            <person name="Scharf D.H."/>
            <person name="Dworschak J."/>
            <person name="Brakhage A.A."/>
            <person name="Guthke R."/>
            <person name="Hertweck C."/>
            <person name="Linde J."/>
        </authorList>
    </citation>
    <scope>NUCLEOTIDE SEQUENCE [LARGE SCALE GENOMIC DNA]</scope>
</reference>
<feature type="chain" id="PRO_5005108662" description="Carboxylic ester hydrolase" evidence="3">
    <location>
        <begin position="21"/>
        <end position="565"/>
    </location>
</feature>
<dbReference type="GO" id="GO:0016787">
    <property type="term" value="F:hydrolase activity"/>
    <property type="evidence" value="ECO:0007669"/>
    <property type="project" value="UniProtKB-KW"/>
</dbReference>
<name>A0A0A1SMW2_9HYPO</name>
<comment type="similarity">
    <text evidence="1 3">Belongs to the type-B carboxylesterase/lipase family.</text>
</comment>
<organism evidence="5 6">
    <name type="scientific">[Torrubiella] hemipterigena</name>
    <dbReference type="NCBI Taxonomy" id="1531966"/>
    <lineage>
        <taxon>Eukaryota</taxon>
        <taxon>Fungi</taxon>
        <taxon>Dikarya</taxon>
        <taxon>Ascomycota</taxon>
        <taxon>Pezizomycotina</taxon>
        <taxon>Sordariomycetes</taxon>
        <taxon>Hypocreomycetidae</taxon>
        <taxon>Hypocreales</taxon>
        <taxon>Clavicipitaceae</taxon>
        <taxon>Clavicipitaceae incertae sedis</taxon>
        <taxon>'Torrubiella' clade</taxon>
    </lineage>
</organism>
<dbReference type="Pfam" id="PF00135">
    <property type="entry name" value="COesterase"/>
    <property type="match status" value="1"/>
</dbReference>
<dbReference type="SUPFAM" id="SSF53474">
    <property type="entry name" value="alpha/beta-Hydrolases"/>
    <property type="match status" value="1"/>
</dbReference>
<accession>A0A0A1SMW2</accession>
<dbReference type="STRING" id="1531966.A0A0A1SMW2"/>
<dbReference type="Gene3D" id="3.40.50.1820">
    <property type="entry name" value="alpha/beta hydrolase"/>
    <property type="match status" value="1"/>
</dbReference>
<keyword evidence="6" id="KW-1185">Reference proteome</keyword>
<keyword evidence="2 3" id="KW-0378">Hydrolase</keyword>
<feature type="signal peptide" evidence="3">
    <location>
        <begin position="1"/>
        <end position="20"/>
    </location>
</feature>
<evidence type="ECO:0000259" key="4">
    <source>
        <dbReference type="Pfam" id="PF00135"/>
    </source>
</evidence>
<dbReference type="PANTHER" id="PTHR11559">
    <property type="entry name" value="CARBOXYLESTERASE"/>
    <property type="match status" value="1"/>
</dbReference>
<dbReference type="OrthoDB" id="408631at2759"/>
<dbReference type="InterPro" id="IPR019826">
    <property type="entry name" value="Carboxylesterase_B_AS"/>
</dbReference>
<dbReference type="InterPro" id="IPR002018">
    <property type="entry name" value="CarbesteraseB"/>
</dbReference>
<evidence type="ECO:0000256" key="1">
    <source>
        <dbReference type="ARBA" id="ARBA00005964"/>
    </source>
</evidence>